<gene>
    <name evidence="1" type="ORF">ACCO45_001814</name>
</gene>
<evidence type="ECO:0000313" key="2">
    <source>
        <dbReference type="Proteomes" id="UP001638806"/>
    </source>
</evidence>
<dbReference type="EMBL" id="JBGNUJ010000002">
    <property type="protein sequence ID" value="KAL3964810.1"/>
    <property type="molecule type" value="Genomic_DNA"/>
</dbReference>
<accession>A0ACC4E833</accession>
<evidence type="ECO:0000313" key="1">
    <source>
        <dbReference type="EMBL" id="KAL3964810.1"/>
    </source>
</evidence>
<proteinExistence type="predicted"/>
<keyword evidence="2" id="KW-1185">Reference proteome</keyword>
<sequence length="298" mass="31215">MGEALYPGQTPTLGSQSPDTAAGRFRTRVTPPAELISFSMGSERALFEMGGEESGSGLAGVWCEMRHATADAAELRQQGDMHYSPGSERQDNLTAAMPADVKAAVLPISLGPGIHSAGAVSESHGHVTLYFASLDSSQTRLRGLAPPSAAKISACCVDSSAAASTEDTGRDKMPHARSAGQPRLSFDSELRRRGHPAAQWPVFWNTATRDGDKLATGTATEEPASKQGKAQTGAAYSAERAFPAADDAFPEWTGCGRCVSLHSTVACRAAQRRSSPTRSAPDELQPGVTSHGMAFEGP</sequence>
<protein>
    <submittedName>
        <fullName evidence="1">Uncharacterized protein</fullName>
    </submittedName>
</protein>
<name>A0ACC4E833_PURLI</name>
<organism evidence="1 2">
    <name type="scientific">Purpureocillium lilacinum</name>
    <name type="common">Paecilomyces lilacinus</name>
    <dbReference type="NCBI Taxonomy" id="33203"/>
    <lineage>
        <taxon>Eukaryota</taxon>
        <taxon>Fungi</taxon>
        <taxon>Dikarya</taxon>
        <taxon>Ascomycota</taxon>
        <taxon>Pezizomycotina</taxon>
        <taxon>Sordariomycetes</taxon>
        <taxon>Hypocreomycetidae</taxon>
        <taxon>Hypocreales</taxon>
        <taxon>Ophiocordycipitaceae</taxon>
        <taxon>Purpureocillium</taxon>
    </lineage>
</organism>
<reference evidence="1" key="1">
    <citation type="submission" date="2024-12" db="EMBL/GenBank/DDBJ databases">
        <title>Comparative genomics and development of molecular markers within Purpureocillium lilacinum and among Purpureocillium species.</title>
        <authorList>
            <person name="Yeh Z.-Y."/>
            <person name="Ni N.-T."/>
            <person name="Lo P.-H."/>
            <person name="Mushyakhwo K."/>
            <person name="Lin C.-F."/>
            <person name="Nai Y.-S."/>
        </authorList>
    </citation>
    <scope>NUCLEOTIDE SEQUENCE</scope>
    <source>
        <strain evidence="1">NCHU-NPUST-175</strain>
    </source>
</reference>
<comment type="caution">
    <text evidence="1">The sequence shown here is derived from an EMBL/GenBank/DDBJ whole genome shotgun (WGS) entry which is preliminary data.</text>
</comment>
<dbReference type="Proteomes" id="UP001638806">
    <property type="component" value="Unassembled WGS sequence"/>
</dbReference>